<dbReference type="InterPro" id="IPR020449">
    <property type="entry name" value="Tscrpt_reg_AraC-type_HTH"/>
</dbReference>
<dbReference type="RefSeq" id="WP_244192893.1">
    <property type="nucleotide sequence ID" value="NZ_QGTZ01000007.1"/>
</dbReference>
<dbReference type="EMBL" id="QGTZ01000007">
    <property type="protein sequence ID" value="PWW38884.1"/>
    <property type="molecule type" value="Genomic_DNA"/>
</dbReference>
<sequence>MKLLFSFLFRHKPSDIETPTSLSNIELHFNEIMSYIRKDFRSATLTSTAEHMHLSKQYICRIIQQVSGINFSKLLFDVKLKKAVQYFKESKLKLEEIADLTGFSDVSHFSRTFKSHFGLTPSKYRAQHKVEL</sequence>
<evidence type="ECO:0000259" key="4">
    <source>
        <dbReference type="PROSITE" id="PS01124"/>
    </source>
</evidence>
<dbReference type="PANTHER" id="PTHR43280:SF2">
    <property type="entry name" value="HTH-TYPE TRANSCRIPTIONAL REGULATOR EXSA"/>
    <property type="match status" value="1"/>
</dbReference>
<dbReference type="AlphaFoldDB" id="A0A855Y8E6"/>
<evidence type="ECO:0000256" key="1">
    <source>
        <dbReference type="ARBA" id="ARBA00023015"/>
    </source>
</evidence>
<keyword evidence="1" id="KW-0805">Transcription regulation</keyword>
<reference evidence="5 6" key="1">
    <citation type="submission" date="2018-05" db="EMBL/GenBank/DDBJ databases">
        <title>Freshwater and sediment microbial communities from various areas in North America, analyzing microbe dynamics in response to fracking.</title>
        <authorList>
            <person name="Lamendella R."/>
        </authorList>
    </citation>
    <scope>NUCLEOTIDE SEQUENCE [LARGE SCALE GENOMIC DNA]</scope>
    <source>
        <strain evidence="5 6">DB-3</strain>
    </source>
</reference>
<dbReference type="Pfam" id="PF12833">
    <property type="entry name" value="HTH_18"/>
    <property type="match status" value="1"/>
</dbReference>
<organism evidence="5 6">
    <name type="scientific">Paenibacillus pabuli</name>
    <dbReference type="NCBI Taxonomy" id="1472"/>
    <lineage>
        <taxon>Bacteria</taxon>
        <taxon>Bacillati</taxon>
        <taxon>Bacillota</taxon>
        <taxon>Bacilli</taxon>
        <taxon>Bacillales</taxon>
        <taxon>Paenibacillaceae</taxon>
        <taxon>Paenibacillus</taxon>
    </lineage>
</organism>
<dbReference type="Gene3D" id="1.10.10.60">
    <property type="entry name" value="Homeodomain-like"/>
    <property type="match status" value="2"/>
</dbReference>
<dbReference type="InterPro" id="IPR018060">
    <property type="entry name" value="HTH_AraC"/>
</dbReference>
<dbReference type="GO" id="GO:0043565">
    <property type="term" value="F:sequence-specific DNA binding"/>
    <property type="evidence" value="ECO:0007669"/>
    <property type="project" value="InterPro"/>
</dbReference>
<gene>
    <name evidence="5" type="ORF">DET56_107286</name>
</gene>
<evidence type="ECO:0000256" key="3">
    <source>
        <dbReference type="ARBA" id="ARBA00023163"/>
    </source>
</evidence>
<keyword evidence="3" id="KW-0804">Transcription</keyword>
<dbReference type="GO" id="GO:0003700">
    <property type="term" value="F:DNA-binding transcription factor activity"/>
    <property type="evidence" value="ECO:0007669"/>
    <property type="project" value="InterPro"/>
</dbReference>
<evidence type="ECO:0000313" key="5">
    <source>
        <dbReference type="EMBL" id="PWW38884.1"/>
    </source>
</evidence>
<dbReference type="Proteomes" id="UP000247078">
    <property type="component" value="Unassembled WGS sequence"/>
</dbReference>
<feature type="domain" description="HTH araC/xylS-type" evidence="4">
    <location>
        <begin position="30"/>
        <end position="127"/>
    </location>
</feature>
<dbReference type="PANTHER" id="PTHR43280">
    <property type="entry name" value="ARAC-FAMILY TRANSCRIPTIONAL REGULATOR"/>
    <property type="match status" value="1"/>
</dbReference>
<dbReference type="PRINTS" id="PR00032">
    <property type="entry name" value="HTHARAC"/>
</dbReference>
<proteinExistence type="predicted"/>
<name>A0A855Y8E6_9BACL</name>
<protein>
    <submittedName>
        <fullName evidence="5">Helix-turn-helix protein</fullName>
    </submittedName>
</protein>
<dbReference type="SUPFAM" id="SSF46689">
    <property type="entry name" value="Homeodomain-like"/>
    <property type="match status" value="1"/>
</dbReference>
<accession>A0A855Y8E6</accession>
<evidence type="ECO:0000256" key="2">
    <source>
        <dbReference type="ARBA" id="ARBA00023125"/>
    </source>
</evidence>
<dbReference type="PROSITE" id="PS01124">
    <property type="entry name" value="HTH_ARAC_FAMILY_2"/>
    <property type="match status" value="1"/>
</dbReference>
<comment type="caution">
    <text evidence="5">The sequence shown here is derived from an EMBL/GenBank/DDBJ whole genome shotgun (WGS) entry which is preliminary data.</text>
</comment>
<keyword evidence="2" id="KW-0238">DNA-binding</keyword>
<dbReference type="InterPro" id="IPR009057">
    <property type="entry name" value="Homeodomain-like_sf"/>
</dbReference>
<evidence type="ECO:0000313" key="6">
    <source>
        <dbReference type="Proteomes" id="UP000247078"/>
    </source>
</evidence>
<dbReference type="SMART" id="SM00342">
    <property type="entry name" value="HTH_ARAC"/>
    <property type="match status" value="1"/>
</dbReference>